<comment type="caution">
    <text evidence="1">The sequence shown here is derived from an EMBL/GenBank/DDBJ whole genome shotgun (WGS) entry which is preliminary data.</text>
</comment>
<dbReference type="OrthoDB" id="5053136at2759"/>
<dbReference type="AlphaFoldDB" id="A0A8H4WS05"/>
<protein>
    <submittedName>
        <fullName evidence="1">Uncharacterized protein</fullName>
    </submittedName>
</protein>
<keyword evidence="2" id="KW-1185">Reference proteome</keyword>
<dbReference type="EMBL" id="JABFAI010000274">
    <property type="protein sequence ID" value="KAF4947866.1"/>
    <property type="molecule type" value="Genomic_DNA"/>
</dbReference>
<gene>
    <name evidence="1" type="ORF">FGADI_10026</name>
</gene>
<reference evidence="1" key="2">
    <citation type="submission" date="2020-05" db="EMBL/GenBank/DDBJ databases">
        <authorList>
            <person name="Kim H.-S."/>
            <person name="Proctor R.H."/>
            <person name="Brown D.W."/>
        </authorList>
    </citation>
    <scope>NUCLEOTIDE SEQUENCE</scope>
    <source>
        <strain evidence="1">NRRL 45417</strain>
    </source>
</reference>
<dbReference type="Proteomes" id="UP000604273">
    <property type="component" value="Unassembled WGS sequence"/>
</dbReference>
<accession>A0A8H4WS05</accession>
<proteinExistence type="predicted"/>
<sequence>MELEYKKPFDPELPIYNHDIPRKLVKDDTELDKAIIEIFGAWDFRFVNRYDAAEEMITVETNDGKSIELKKVLQEKGVIKQD</sequence>
<reference evidence="1" key="1">
    <citation type="journal article" date="2020" name="BMC Genomics">
        <title>Correction to: Identification and distribution of gene clusters required for synthesis of sphingolipid metabolism inhibitors in diverse species of the filamentous fungus Fusarium.</title>
        <authorList>
            <person name="Kim H.S."/>
            <person name="Lohmar J.M."/>
            <person name="Busman M."/>
            <person name="Brown D.W."/>
            <person name="Naumann T.A."/>
            <person name="Divon H.H."/>
            <person name="Lysoe E."/>
            <person name="Uhlig S."/>
            <person name="Proctor R.H."/>
        </authorList>
    </citation>
    <scope>NUCLEOTIDE SEQUENCE</scope>
    <source>
        <strain evidence="1">NRRL 45417</strain>
    </source>
</reference>
<name>A0A8H4WS05_9HYPO</name>
<evidence type="ECO:0000313" key="2">
    <source>
        <dbReference type="Proteomes" id="UP000604273"/>
    </source>
</evidence>
<evidence type="ECO:0000313" key="1">
    <source>
        <dbReference type="EMBL" id="KAF4947866.1"/>
    </source>
</evidence>
<organism evidence="1 2">
    <name type="scientific">Fusarium gaditjirri</name>
    <dbReference type="NCBI Taxonomy" id="282569"/>
    <lineage>
        <taxon>Eukaryota</taxon>
        <taxon>Fungi</taxon>
        <taxon>Dikarya</taxon>
        <taxon>Ascomycota</taxon>
        <taxon>Pezizomycotina</taxon>
        <taxon>Sordariomycetes</taxon>
        <taxon>Hypocreomycetidae</taxon>
        <taxon>Hypocreales</taxon>
        <taxon>Nectriaceae</taxon>
        <taxon>Fusarium</taxon>
        <taxon>Fusarium nisikadoi species complex</taxon>
    </lineage>
</organism>